<feature type="domain" description="MoaB/Mog" evidence="2">
    <location>
        <begin position="14"/>
        <end position="181"/>
    </location>
</feature>
<dbReference type="Gene3D" id="3.30.70.2860">
    <property type="match status" value="1"/>
</dbReference>
<dbReference type="SMART" id="SM00852">
    <property type="entry name" value="MoCF_biosynth"/>
    <property type="match status" value="1"/>
</dbReference>
<evidence type="ECO:0000259" key="2">
    <source>
        <dbReference type="SMART" id="SM00852"/>
    </source>
</evidence>
<dbReference type="CDD" id="cd00885">
    <property type="entry name" value="cinA"/>
    <property type="match status" value="1"/>
</dbReference>
<dbReference type="InterPro" id="IPR036653">
    <property type="entry name" value="CinA-like_C"/>
</dbReference>
<evidence type="ECO:0000313" key="3">
    <source>
        <dbReference type="EMBL" id="CUS39457.1"/>
    </source>
</evidence>
<dbReference type="HAMAP" id="MF_00226_B">
    <property type="entry name" value="CinA_B"/>
    <property type="match status" value="1"/>
</dbReference>
<evidence type="ECO:0000256" key="1">
    <source>
        <dbReference type="HAMAP-Rule" id="MF_00226"/>
    </source>
</evidence>
<dbReference type="InterPro" id="IPR041424">
    <property type="entry name" value="CinA_KH"/>
</dbReference>
<name>A0A0S4LPD9_9BACT</name>
<dbReference type="RefSeq" id="WP_090751234.1">
    <property type="nucleotide sequence ID" value="NZ_CZQA01000014.1"/>
</dbReference>
<dbReference type="OrthoDB" id="9801454at2"/>
<proteinExistence type="inferred from homology"/>
<dbReference type="Pfam" id="PF18146">
    <property type="entry name" value="CinA_KH"/>
    <property type="match status" value="1"/>
</dbReference>
<gene>
    <name evidence="3" type="ORF">COMA1_80033</name>
</gene>
<dbReference type="PANTHER" id="PTHR13939:SF0">
    <property type="entry name" value="NMN AMIDOHYDROLASE-LIKE PROTEIN YFAY"/>
    <property type="match status" value="1"/>
</dbReference>
<dbReference type="InterPro" id="IPR036425">
    <property type="entry name" value="MoaB/Mog-like_dom_sf"/>
</dbReference>
<dbReference type="Gene3D" id="3.40.980.10">
    <property type="entry name" value="MoaB/Mog-like domain"/>
    <property type="match status" value="1"/>
</dbReference>
<dbReference type="AlphaFoldDB" id="A0A0S4LPD9"/>
<dbReference type="InterPro" id="IPR050101">
    <property type="entry name" value="CinA"/>
</dbReference>
<dbReference type="InterPro" id="IPR008135">
    <property type="entry name" value="Competence-induced_CinA"/>
</dbReference>
<dbReference type="Pfam" id="PF00994">
    <property type="entry name" value="MoCF_biosynth"/>
    <property type="match status" value="1"/>
</dbReference>
<dbReference type="STRING" id="1742972.COMA1_80033"/>
<dbReference type="EMBL" id="CZQA01000014">
    <property type="protein sequence ID" value="CUS39457.1"/>
    <property type="molecule type" value="Genomic_DNA"/>
</dbReference>
<comment type="similarity">
    <text evidence="1">Belongs to the CinA family.</text>
</comment>
<protein>
    <recommendedName>
        <fullName evidence="1">CinA-like protein</fullName>
    </recommendedName>
</protein>
<reference evidence="3 4" key="1">
    <citation type="submission" date="2015-10" db="EMBL/GenBank/DDBJ databases">
        <authorList>
            <person name="Gilbert D.G."/>
        </authorList>
    </citation>
    <scope>NUCLEOTIDE SEQUENCE [LARGE SCALE GENOMIC DNA]</scope>
    <source>
        <strain evidence="3">COMA1</strain>
    </source>
</reference>
<dbReference type="Proteomes" id="UP000199032">
    <property type="component" value="Unassembled WGS sequence"/>
</dbReference>
<dbReference type="InterPro" id="IPR008136">
    <property type="entry name" value="CinA_C"/>
</dbReference>
<dbReference type="NCBIfam" id="TIGR00200">
    <property type="entry name" value="cinA_nterm"/>
    <property type="match status" value="1"/>
</dbReference>
<dbReference type="Pfam" id="PF02464">
    <property type="entry name" value="CinA"/>
    <property type="match status" value="1"/>
</dbReference>
<organism evidence="3 4">
    <name type="scientific">Candidatus Nitrospira nitrosa</name>
    <dbReference type="NCBI Taxonomy" id="1742972"/>
    <lineage>
        <taxon>Bacteria</taxon>
        <taxon>Pseudomonadati</taxon>
        <taxon>Nitrospirota</taxon>
        <taxon>Nitrospiria</taxon>
        <taxon>Nitrospirales</taxon>
        <taxon>Nitrospiraceae</taxon>
        <taxon>Nitrospira</taxon>
    </lineage>
</organism>
<dbReference type="Gene3D" id="3.90.950.20">
    <property type="entry name" value="CinA-like"/>
    <property type="match status" value="1"/>
</dbReference>
<dbReference type="PANTHER" id="PTHR13939">
    <property type="entry name" value="NICOTINAMIDE-NUCLEOTIDE AMIDOHYDROLASE PNCC"/>
    <property type="match status" value="1"/>
</dbReference>
<evidence type="ECO:0000313" key="4">
    <source>
        <dbReference type="Proteomes" id="UP000199032"/>
    </source>
</evidence>
<accession>A0A0S4LPD9</accession>
<dbReference type="SUPFAM" id="SSF142433">
    <property type="entry name" value="CinA-like"/>
    <property type="match status" value="1"/>
</dbReference>
<dbReference type="PIRSF" id="PIRSF006728">
    <property type="entry name" value="CinA"/>
    <property type="match status" value="1"/>
</dbReference>
<dbReference type="NCBIfam" id="NF001813">
    <property type="entry name" value="PRK00549.1"/>
    <property type="match status" value="1"/>
</dbReference>
<dbReference type="NCBIfam" id="TIGR00199">
    <property type="entry name" value="PncC_domain"/>
    <property type="match status" value="1"/>
</dbReference>
<dbReference type="InterPro" id="IPR001453">
    <property type="entry name" value="MoaB/Mog_dom"/>
</dbReference>
<keyword evidence="4" id="KW-1185">Reference proteome</keyword>
<dbReference type="SUPFAM" id="SSF53218">
    <property type="entry name" value="Molybdenum cofactor biosynthesis proteins"/>
    <property type="match status" value="1"/>
</dbReference>
<sequence>MPMSASSARTCLAETIAIGSELLVGGRADSNSLFITEALATVGVEVRFKSIVGDDEGEIGHVLNIARQRAGVVIMTGGLGPTVDDCTREAVAAATGSRLARRKEAFEAMKARLAQWGRVPNRGQLRQALIPAKAIVLPNPVGSAPGFALSWKGTYIAALPGVPSEMQAMMQETVIPLIVDRLKQSKHAQPHPISRVIFQTWGLPEADVDSKLQGVLSKREPIALGLLASPNGVLVSLTTSAHRAIKAHVFTSKIEAVRQRLREWIYAEGHDTMEDVVGRLLVEQQRTIAVAESCTGGLIGHRLTQVPGASAYVDRGAICYSNQAKTDMLGVPVSLIEQHGAVSREVAQAMAMGMRERAGVSVALSVTGIAGPGGATETKPVGLVYVGLDGGVGGPITKEFRFHGDRSVIKQRSSQAALDLLRRWLLERRQV</sequence>